<proteinExistence type="predicted"/>
<dbReference type="WBParaSite" id="ALUE_0000412701-mRNA-1">
    <property type="protein sequence ID" value="ALUE_0000412701-mRNA-1"/>
    <property type="gene ID" value="ALUE_0000412701"/>
</dbReference>
<organism evidence="2 3">
    <name type="scientific">Ascaris lumbricoides</name>
    <name type="common">Giant roundworm</name>
    <dbReference type="NCBI Taxonomy" id="6252"/>
    <lineage>
        <taxon>Eukaryota</taxon>
        <taxon>Metazoa</taxon>
        <taxon>Ecdysozoa</taxon>
        <taxon>Nematoda</taxon>
        <taxon>Chromadorea</taxon>
        <taxon>Rhabditida</taxon>
        <taxon>Spirurina</taxon>
        <taxon>Ascaridomorpha</taxon>
        <taxon>Ascaridoidea</taxon>
        <taxon>Ascarididae</taxon>
        <taxon>Ascaris</taxon>
    </lineage>
</organism>
<accession>A0A0M3HQ37</accession>
<keyword evidence="1" id="KW-0812">Transmembrane</keyword>
<protein>
    <submittedName>
        <fullName evidence="3">Uncharacterized protein</fullName>
    </submittedName>
</protein>
<dbReference type="Proteomes" id="UP000036681">
    <property type="component" value="Unplaced"/>
</dbReference>
<keyword evidence="2" id="KW-1185">Reference proteome</keyword>
<keyword evidence="1" id="KW-0472">Membrane</keyword>
<keyword evidence="1" id="KW-1133">Transmembrane helix</keyword>
<evidence type="ECO:0000313" key="2">
    <source>
        <dbReference type="Proteomes" id="UP000036681"/>
    </source>
</evidence>
<name>A0A0M3HQ37_ASCLU</name>
<evidence type="ECO:0000313" key="3">
    <source>
        <dbReference type="WBParaSite" id="ALUE_0000412701-mRNA-1"/>
    </source>
</evidence>
<evidence type="ECO:0000256" key="1">
    <source>
        <dbReference type="SAM" id="Phobius"/>
    </source>
</evidence>
<dbReference type="AlphaFoldDB" id="A0A0M3HQ37"/>
<sequence length="100" mass="11063">MALIIIAFTALNYPTLRQFIGHSAEQPATDTFIVVLVSASVLGFLLLAVVHVWQMTVIYSCMAYYEDKHKAAFYSILSSTTPVYTNRTLCETPVTIASPD</sequence>
<feature type="transmembrane region" description="Helical" evidence="1">
    <location>
        <begin position="33"/>
        <end position="53"/>
    </location>
</feature>
<reference evidence="3" key="1">
    <citation type="submission" date="2017-02" db="UniProtKB">
        <authorList>
            <consortium name="WormBaseParasite"/>
        </authorList>
    </citation>
    <scope>IDENTIFICATION</scope>
</reference>